<dbReference type="PANTHER" id="PTHR33044">
    <property type="entry name" value="BIFUNCTIONAL INHIBITOR/LIPID-TRANSFER PROTEIN/SEED STORAGE 2S ALBUMIN SUPERFAMILY PROTEIN-RELATED"/>
    <property type="match status" value="1"/>
</dbReference>
<evidence type="ECO:0000256" key="3">
    <source>
        <dbReference type="ARBA" id="ARBA00022475"/>
    </source>
</evidence>
<evidence type="ECO:0000256" key="6">
    <source>
        <dbReference type="ARBA" id="ARBA00023157"/>
    </source>
</evidence>
<sequence length="150" mass="15320">MGKCGCLVSLVVALVLMMSLAEAQSDSSTSCASSLTTCAQYLSSNTTPPSSCCDPIKQTVANDLACLCKVYASGVLQSFNVSIDQALALSRRCGITSDLSSCKNGSAPSPASGAPPATPGGDKGGAGRVTFTGLSFILLFWKLLIQLSKK</sequence>
<dbReference type="InterPro" id="IPR043325">
    <property type="entry name" value="LTSS"/>
</dbReference>
<comment type="similarity">
    <text evidence="2">Belongs to the plant LTP family.</text>
</comment>
<dbReference type="CDD" id="cd00010">
    <property type="entry name" value="AAI_LTSS"/>
    <property type="match status" value="1"/>
</dbReference>
<dbReference type="SUPFAM" id="SSF47699">
    <property type="entry name" value="Bifunctional inhibitor/lipid-transfer protein/seed storage 2S albumin"/>
    <property type="match status" value="1"/>
</dbReference>
<keyword evidence="6" id="KW-1015">Disulfide bond</keyword>
<evidence type="ECO:0000256" key="8">
    <source>
        <dbReference type="ARBA" id="ARBA00023288"/>
    </source>
</evidence>
<name>A0A371FGR1_MUCPR</name>
<dbReference type="OrthoDB" id="690947at2759"/>
<feature type="chain" id="PRO_5016936846" description="Bifunctional inhibitor/plant lipid transfer protein/seed storage helical domain-containing protein" evidence="10">
    <location>
        <begin position="24"/>
        <end position="150"/>
    </location>
</feature>
<feature type="region of interest" description="Disordered" evidence="9">
    <location>
        <begin position="101"/>
        <end position="123"/>
    </location>
</feature>
<feature type="compositionally biased region" description="Low complexity" evidence="9">
    <location>
        <begin position="105"/>
        <end position="115"/>
    </location>
</feature>
<keyword evidence="3" id="KW-1003">Cell membrane</keyword>
<evidence type="ECO:0000256" key="9">
    <source>
        <dbReference type="SAM" id="MobiDB-lite"/>
    </source>
</evidence>
<evidence type="ECO:0000256" key="10">
    <source>
        <dbReference type="SAM" id="SignalP"/>
    </source>
</evidence>
<keyword evidence="4" id="KW-0336">GPI-anchor</keyword>
<keyword evidence="8" id="KW-0449">Lipoprotein</keyword>
<evidence type="ECO:0000256" key="2">
    <source>
        <dbReference type="ARBA" id="ARBA00009748"/>
    </source>
</evidence>
<feature type="non-terminal residue" evidence="12">
    <location>
        <position position="150"/>
    </location>
</feature>
<evidence type="ECO:0000259" key="11">
    <source>
        <dbReference type="Pfam" id="PF14368"/>
    </source>
</evidence>
<dbReference type="GO" id="GO:0005886">
    <property type="term" value="C:plasma membrane"/>
    <property type="evidence" value="ECO:0007669"/>
    <property type="project" value="UniProtKB-SubCell"/>
</dbReference>
<evidence type="ECO:0000256" key="7">
    <source>
        <dbReference type="ARBA" id="ARBA00023180"/>
    </source>
</evidence>
<proteinExistence type="inferred from homology"/>
<evidence type="ECO:0000256" key="4">
    <source>
        <dbReference type="ARBA" id="ARBA00022622"/>
    </source>
</evidence>
<feature type="signal peptide" evidence="10">
    <location>
        <begin position="1"/>
        <end position="23"/>
    </location>
</feature>
<feature type="non-terminal residue" evidence="12">
    <location>
        <position position="1"/>
    </location>
</feature>
<dbReference type="EMBL" id="QJKJ01009150">
    <property type="protein sequence ID" value="RDX77508.1"/>
    <property type="molecule type" value="Genomic_DNA"/>
</dbReference>
<keyword evidence="5 10" id="KW-0732">Signal</keyword>
<keyword evidence="13" id="KW-1185">Reference proteome</keyword>
<accession>A0A371FGR1</accession>
<dbReference type="GO" id="GO:0098552">
    <property type="term" value="C:side of membrane"/>
    <property type="evidence" value="ECO:0007669"/>
    <property type="project" value="UniProtKB-KW"/>
</dbReference>
<keyword evidence="4" id="KW-0472">Membrane</keyword>
<dbReference type="Gene3D" id="1.10.110.10">
    <property type="entry name" value="Plant lipid-transfer and hydrophobic proteins"/>
    <property type="match status" value="1"/>
</dbReference>
<evidence type="ECO:0000256" key="5">
    <source>
        <dbReference type="ARBA" id="ARBA00022729"/>
    </source>
</evidence>
<feature type="domain" description="Bifunctional inhibitor/plant lipid transfer protein/seed storage helical" evidence="11">
    <location>
        <begin position="12"/>
        <end position="102"/>
    </location>
</feature>
<evidence type="ECO:0000313" key="12">
    <source>
        <dbReference type="EMBL" id="RDX77508.1"/>
    </source>
</evidence>
<evidence type="ECO:0000313" key="13">
    <source>
        <dbReference type="Proteomes" id="UP000257109"/>
    </source>
</evidence>
<dbReference type="InterPro" id="IPR036312">
    <property type="entry name" value="Bifun_inhib/LTP/seed_sf"/>
</dbReference>
<dbReference type="Pfam" id="PF14368">
    <property type="entry name" value="LTP_2"/>
    <property type="match status" value="1"/>
</dbReference>
<evidence type="ECO:0000256" key="1">
    <source>
        <dbReference type="ARBA" id="ARBA00004609"/>
    </source>
</evidence>
<protein>
    <recommendedName>
        <fullName evidence="11">Bifunctional inhibitor/plant lipid transfer protein/seed storage helical domain-containing protein</fullName>
    </recommendedName>
</protein>
<dbReference type="STRING" id="157652.A0A371FGR1"/>
<organism evidence="12 13">
    <name type="scientific">Mucuna pruriens</name>
    <name type="common">Velvet bean</name>
    <name type="synonym">Dolichos pruriens</name>
    <dbReference type="NCBI Taxonomy" id="157652"/>
    <lineage>
        <taxon>Eukaryota</taxon>
        <taxon>Viridiplantae</taxon>
        <taxon>Streptophyta</taxon>
        <taxon>Embryophyta</taxon>
        <taxon>Tracheophyta</taxon>
        <taxon>Spermatophyta</taxon>
        <taxon>Magnoliopsida</taxon>
        <taxon>eudicotyledons</taxon>
        <taxon>Gunneridae</taxon>
        <taxon>Pentapetalae</taxon>
        <taxon>rosids</taxon>
        <taxon>fabids</taxon>
        <taxon>Fabales</taxon>
        <taxon>Fabaceae</taxon>
        <taxon>Papilionoideae</taxon>
        <taxon>50 kb inversion clade</taxon>
        <taxon>NPAAA clade</taxon>
        <taxon>indigoferoid/millettioid clade</taxon>
        <taxon>Phaseoleae</taxon>
        <taxon>Mucuna</taxon>
    </lineage>
</organism>
<keyword evidence="7" id="KW-0325">Glycoprotein</keyword>
<comment type="caution">
    <text evidence="12">The sequence shown here is derived from an EMBL/GenBank/DDBJ whole genome shotgun (WGS) entry which is preliminary data.</text>
</comment>
<dbReference type="InterPro" id="IPR016140">
    <property type="entry name" value="Bifunc_inhib/LTP/seed_store"/>
</dbReference>
<dbReference type="Proteomes" id="UP000257109">
    <property type="component" value="Unassembled WGS sequence"/>
</dbReference>
<reference evidence="12" key="1">
    <citation type="submission" date="2018-05" db="EMBL/GenBank/DDBJ databases">
        <title>Draft genome of Mucuna pruriens seed.</title>
        <authorList>
            <person name="Nnadi N.E."/>
            <person name="Vos R."/>
            <person name="Hasami M.H."/>
            <person name="Devisetty U.K."/>
            <person name="Aguiy J.C."/>
        </authorList>
    </citation>
    <scope>NUCLEOTIDE SEQUENCE [LARGE SCALE GENOMIC DNA]</scope>
    <source>
        <strain evidence="12">JCA_2017</strain>
    </source>
</reference>
<dbReference type="AlphaFoldDB" id="A0A371FGR1"/>
<comment type="subcellular location">
    <subcellularLocation>
        <location evidence="1">Cell membrane</location>
        <topology evidence="1">Lipid-anchor</topology>
        <topology evidence="1">GPI-anchor</topology>
    </subcellularLocation>
</comment>
<gene>
    <name evidence="12" type="ORF">CR513_42362</name>
</gene>